<dbReference type="EMBL" id="SRLO01000291">
    <property type="protein sequence ID" value="TNN62557.1"/>
    <property type="molecule type" value="Genomic_DNA"/>
</dbReference>
<comment type="caution">
    <text evidence="2">The sequence shown here is derived from an EMBL/GenBank/DDBJ whole genome shotgun (WGS) entry which is preliminary data.</text>
</comment>
<reference evidence="2 3" key="1">
    <citation type="submission" date="2019-03" db="EMBL/GenBank/DDBJ databases">
        <title>First draft genome of Liparis tanakae, snailfish: a comprehensive survey of snailfish specific genes.</title>
        <authorList>
            <person name="Kim W."/>
            <person name="Song I."/>
            <person name="Jeong J.-H."/>
            <person name="Kim D."/>
            <person name="Kim S."/>
            <person name="Ryu S."/>
            <person name="Song J.Y."/>
            <person name="Lee S.K."/>
        </authorList>
    </citation>
    <scope>NUCLEOTIDE SEQUENCE [LARGE SCALE GENOMIC DNA]</scope>
    <source>
        <tissue evidence="2">Muscle</tissue>
    </source>
</reference>
<feature type="compositionally biased region" description="Basic residues" evidence="1">
    <location>
        <begin position="72"/>
        <end position="119"/>
    </location>
</feature>
<feature type="region of interest" description="Disordered" evidence="1">
    <location>
        <begin position="42"/>
        <end position="122"/>
    </location>
</feature>
<keyword evidence="3" id="KW-1185">Reference proteome</keyword>
<protein>
    <submittedName>
        <fullName evidence="2">Uncharacterized protein</fullName>
    </submittedName>
</protein>
<accession>A0A4Z2H9I3</accession>
<proteinExistence type="predicted"/>
<organism evidence="2 3">
    <name type="scientific">Liparis tanakae</name>
    <name type="common">Tanaka's snailfish</name>
    <dbReference type="NCBI Taxonomy" id="230148"/>
    <lineage>
        <taxon>Eukaryota</taxon>
        <taxon>Metazoa</taxon>
        <taxon>Chordata</taxon>
        <taxon>Craniata</taxon>
        <taxon>Vertebrata</taxon>
        <taxon>Euteleostomi</taxon>
        <taxon>Actinopterygii</taxon>
        <taxon>Neopterygii</taxon>
        <taxon>Teleostei</taxon>
        <taxon>Neoteleostei</taxon>
        <taxon>Acanthomorphata</taxon>
        <taxon>Eupercaria</taxon>
        <taxon>Perciformes</taxon>
        <taxon>Cottioidei</taxon>
        <taxon>Cottales</taxon>
        <taxon>Liparidae</taxon>
        <taxon>Liparis</taxon>
    </lineage>
</organism>
<evidence type="ECO:0000256" key="1">
    <source>
        <dbReference type="SAM" id="MobiDB-lite"/>
    </source>
</evidence>
<dbReference type="Proteomes" id="UP000314294">
    <property type="component" value="Unassembled WGS sequence"/>
</dbReference>
<sequence length="233" mass="26158">MLSSAGRPLLTRGDAVPHDGDVVVAVRSGLLVPEAQSVEELVLDGAASQRAGSPPRRNSLEEEEEEEENKQKKQKKKEKKHKNKQKKQKNKQKQKKMKKKEKQKKKRKKEKKKQKRKKTMNITLSTFTSGGRAAGVQDLLDDVYLDVALQGAAQLPDRAADASLLHFPPLQHLVHHLREAGAVVVVLDGLDFHFGQKQAPRTALPRGPDVVPQQVQVLLAHRAVLWVRHKKHL</sequence>
<evidence type="ECO:0000313" key="2">
    <source>
        <dbReference type="EMBL" id="TNN62557.1"/>
    </source>
</evidence>
<evidence type="ECO:0000313" key="3">
    <source>
        <dbReference type="Proteomes" id="UP000314294"/>
    </source>
</evidence>
<dbReference type="AlphaFoldDB" id="A0A4Z2H9I3"/>
<gene>
    <name evidence="2" type="ORF">EYF80_027260</name>
</gene>
<name>A0A4Z2H9I3_9TELE</name>